<evidence type="ECO:0000256" key="2">
    <source>
        <dbReference type="ARBA" id="ARBA00022737"/>
    </source>
</evidence>
<dbReference type="Gene3D" id="3.80.10.10">
    <property type="entry name" value="Ribonuclease Inhibitor"/>
    <property type="match status" value="2"/>
</dbReference>
<feature type="chain" id="PRO_5034750963" evidence="3">
    <location>
        <begin position="22"/>
        <end position="810"/>
    </location>
</feature>
<dbReference type="Gene3D" id="3.40.50.10140">
    <property type="entry name" value="Toll/interleukin-1 receptor homology (TIR) domain"/>
    <property type="match status" value="1"/>
</dbReference>
<dbReference type="RefSeq" id="XP_022294587.1">
    <property type="nucleotide sequence ID" value="XM_022438879.1"/>
</dbReference>
<keyword evidence="4" id="KW-1185">Reference proteome</keyword>
<reference evidence="5" key="2">
    <citation type="submission" date="2025-08" db="UniProtKB">
        <authorList>
            <consortium name="RefSeq"/>
        </authorList>
    </citation>
    <scope>IDENTIFICATION</scope>
    <source>
        <tissue evidence="5">Whole sample</tissue>
    </source>
</reference>
<protein>
    <submittedName>
        <fullName evidence="5">Uncharacterized protein LOC111104740</fullName>
    </submittedName>
</protein>
<dbReference type="OrthoDB" id="6063000at2759"/>
<dbReference type="InterPro" id="IPR032675">
    <property type="entry name" value="LRR_dom_sf"/>
</dbReference>
<organism evidence="4 5">
    <name type="scientific">Crassostrea virginica</name>
    <name type="common">Eastern oyster</name>
    <dbReference type="NCBI Taxonomy" id="6565"/>
    <lineage>
        <taxon>Eukaryota</taxon>
        <taxon>Metazoa</taxon>
        <taxon>Spiralia</taxon>
        <taxon>Lophotrochozoa</taxon>
        <taxon>Mollusca</taxon>
        <taxon>Bivalvia</taxon>
        <taxon>Autobranchia</taxon>
        <taxon>Pteriomorphia</taxon>
        <taxon>Ostreida</taxon>
        <taxon>Ostreoidea</taxon>
        <taxon>Ostreidae</taxon>
        <taxon>Crassostrea</taxon>
    </lineage>
</organism>
<dbReference type="PANTHER" id="PTHR24366:SF171">
    <property type="entry name" value="LEUCINE RICH REPEAT NEURONAL 4"/>
    <property type="match status" value="1"/>
</dbReference>
<evidence type="ECO:0000313" key="4">
    <source>
        <dbReference type="Proteomes" id="UP000694844"/>
    </source>
</evidence>
<dbReference type="Proteomes" id="UP000694844">
    <property type="component" value="Chromosome 1"/>
</dbReference>
<dbReference type="AlphaFoldDB" id="A0A8B8AT80"/>
<proteinExistence type="predicted"/>
<keyword evidence="1" id="KW-0433">Leucine-rich repeat</keyword>
<keyword evidence="3" id="KW-0732">Signal</keyword>
<dbReference type="SUPFAM" id="SSF52058">
    <property type="entry name" value="L domain-like"/>
    <property type="match status" value="2"/>
</dbReference>
<evidence type="ECO:0000313" key="5">
    <source>
        <dbReference type="RefSeq" id="XP_022294587.1"/>
    </source>
</evidence>
<dbReference type="InterPro" id="IPR035897">
    <property type="entry name" value="Toll_tir_struct_dom_sf"/>
</dbReference>
<name>A0A8B8AT80_CRAVI</name>
<evidence type="ECO:0000256" key="1">
    <source>
        <dbReference type="ARBA" id="ARBA00022614"/>
    </source>
</evidence>
<accession>A0A8B8AT80</accession>
<dbReference type="KEGG" id="cvn:111104740"/>
<dbReference type="PANTHER" id="PTHR24366">
    <property type="entry name" value="IG(IMMUNOGLOBULIN) AND LRR(LEUCINE RICH REPEAT) DOMAINS"/>
    <property type="match status" value="1"/>
</dbReference>
<reference evidence="4" key="1">
    <citation type="submission" date="2024-06" db="UniProtKB">
        <authorList>
            <consortium name="RefSeq"/>
        </authorList>
    </citation>
    <scope>NUCLEOTIDE SEQUENCE [LARGE SCALE GENOMIC DNA]</scope>
</reference>
<dbReference type="InterPro" id="IPR001611">
    <property type="entry name" value="Leu-rich_rpt"/>
</dbReference>
<dbReference type="SMART" id="SM00365">
    <property type="entry name" value="LRR_SD22"/>
    <property type="match status" value="4"/>
</dbReference>
<dbReference type="GeneID" id="111104740"/>
<dbReference type="InterPro" id="IPR003591">
    <property type="entry name" value="Leu-rich_rpt_typical-subtyp"/>
</dbReference>
<keyword evidence="2" id="KW-0677">Repeat</keyword>
<dbReference type="PROSITE" id="PS51450">
    <property type="entry name" value="LRR"/>
    <property type="match status" value="2"/>
</dbReference>
<dbReference type="SMART" id="SM00369">
    <property type="entry name" value="LRR_TYP"/>
    <property type="match status" value="3"/>
</dbReference>
<dbReference type="SUPFAM" id="SSF52200">
    <property type="entry name" value="Toll/Interleukin receptor TIR domain"/>
    <property type="match status" value="1"/>
</dbReference>
<dbReference type="Pfam" id="PF13855">
    <property type="entry name" value="LRR_8"/>
    <property type="match status" value="1"/>
</dbReference>
<sequence length="810" mass="92957">MLHLYTLSILCTLFLISSALANGEYWGYFKWTDEQNPNRTNLYCPNGCKESNHLNGCCLCSAVPLWELNQMKVTNLNLEYIDRRGHAVLLLPNPSEINRIPTFTRITYSNGFLAFMPINLCSFPDVVAIDLSHNLLKDITGLFCLHALDTLDLSYNRITSLSNSTFSGLSVLRKIDLSHNLISEIAPYTIVQDSLEIFSVDLTYNQLVDLDLSNIIMEKSFCKLRYDHNKIEQFVNKASFKIEGNKTYADNGYVDLSYNDFKKFFNFTELGLTDLTLLGKLFNFAFDLRGSPLHCDCNMEPYLQKARNWVKKMWKDYFDLKCTSPPSLAGKSIGEFVARNITGLDELQCDISSRSDGCPFPCKCYRQPSQERTVVDCNSAGLTQLPKYMPPFNDLQVFLGNNSIMQIDPVDYLNRITHLDLSGNGIEKITEAAAKLINNNISIVLEGNKLKTIPASFKSKDPCKLHLGYVYITCNCQTKWVPDWLSVRQMASCGNLSNVFCQSSGGMTPAAEFDFDSLDCDQDHLVRDVLLSMVGLSLACIGTFAVLYSYRYEIYLLRRNPKKPRKNNLQYKTDVYITLDEEDRPQLIWTINVLIPYLKIMGFATYFPPKDSIIGNVKEEEIIHQVAHSRNYIILLSWKFTKQGGDEIWQGIEWRHIWTNFKNQSDLKNIIVINYAQLRPRDFEVSPIRAFLGLNLSLDFANRKHTLLEDICLRLGRANKFARGDTMKSRKKVYFPPKKLSNAVKPCVKEDNNDPNSLYFYPPFCKENQFFNMDDMDIDNRDQDLYPERVPSGIYSRSHHRIPKTIDISL</sequence>
<evidence type="ECO:0000256" key="3">
    <source>
        <dbReference type="SAM" id="SignalP"/>
    </source>
</evidence>
<feature type="signal peptide" evidence="3">
    <location>
        <begin position="1"/>
        <end position="21"/>
    </location>
</feature>
<gene>
    <name evidence="5" type="primary">LOC111104740</name>
</gene>